<sequence>MPARITTADNRIASGKILTDLNNFIADEKQENLILYELEFNKIDDPNEKFKSEVRKQGKCAFRPWCIVLSANLVIVTVILLLLYMTLTEVGPLPPYRLYQQSCSAVKCDNSKGLSCINGICQCPSGRWYWFNKTKCRECPTSWNIISNNCYYISIIRLNYTDAIQWCSSSNSRLLVIEDQTKFVTLQSLTAFQFNVGDLYWIGLSETGQLTYIYQWITGVSFPASNNGWFCSGQPLNSYNYYFRLYDQCITLYVQTFISTCFQDHSCPDAKQFICELN</sequence>
<evidence type="ECO:0000259" key="4">
    <source>
        <dbReference type="PROSITE" id="PS50041"/>
    </source>
</evidence>
<keyword evidence="3" id="KW-0472">Membrane</keyword>
<feature type="transmembrane region" description="Helical" evidence="3">
    <location>
        <begin position="65"/>
        <end position="87"/>
    </location>
</feature>
<dbReference type="CDD" id="cd00037">
    <property type="entry name" value="CLECT"/>
    <property type="match status" value="1"/>
</dbReference>
<dbReference type="InterPro" id="IPR016186">
    <property type="entry name" value="C-type_lectin-like/link_sf"/>
</dbReference>
<dbReference type="Proteomes" id="UP000681722">
    <property type="component" value="Unassembled WGS sequence"/>
</dbReference>
<dbReference type="PANTHER" id="PTHR46784:SF1">
    <property type="entry name" value="KILLER CELL LECTIN-LIKE RECEPTOR SUBFAMILY B MEMBER 1"/>
    <property type="match status" value="1"/>
</dbReference>
<dbReference type="Gene3D" id="3.10.100.10">
    <property type="entry name" value="Mannose-Binding Protein A, subunit A"/>
    <property type="match status" value="1"/>
</dbReference>
<gene>
    <name evidence="5" type="ORF">GPM918_LOCUS16854</name>
    <name evidence="6" type="ORF">SRO942_LOCUS16856</name>
</gene>
<evidence type="ECO:0000313" key="7">
    <source>
        <dbReference type="Proteomes" id="UP000663829"/>
    </source>
</evidence>
<keyword evidence="3" id="KW-0812">Transmembrane</keyword>
<keyword evidence="1 3" id="KW-1133">Transmembrane helix</keyword>
<dbReference type="SUPFAM" id="SSF56436">
    <property type="entry name" value="C-type lectin-like"/>
    <property type="match status" value="1"/>
</dbReference>
<reference evidence="5" key="1">
    <citation type="submission" date="2021-02" db="EMBL/GenBank/DDBJ databases">
        <authorList>
            <person name="Nowell W R."/>
        </authorList>
    </citation>
    <scope>NUCLEOTIDE SEQUENCE</scope>
</reference>
<keyword evidence="2" id="KW-1015">Disulfide bond</keyword>
<evidence type="ECO:0000256" key="1">
    <source>
        <dbReference type="ARBA" id="ARBA00022989"/>
    </source>
</evidence>
<accession>A0A814LBQ2</accession>
<dbReference type="Proteomes" id="UP000663829">
    <property type="component" value="Unassembled WGS sequence"/>
</dbReference>
<feature type="domain" description="C-type lectin" evidence="4">
    <location>
        <begin position="146"/>
        <end position="276"/>
    </location>
</feature>
<proteinExistence type="predicted"/>
<dbReference type="PANTHER" id="PTHR46784">
    <property type="entry name" value="KILLER CELL LECTIN-LIKE RECEPTOR SUBFAMILY B MEMBER 1"/>
    <property type="match status" value="1"/>
</dbReference>
<dbReference type="InterPro" id="IPR001304">
    <property type="entry name" value="C-type_lectin-like"/>
</dbReference>
<protein>
    <recommendedName>
        <fullName evidence="4">C-type lectin domain-containing protein</fullName>
    </recommendedName>
</protein>
<organism evidence="5 7">
    <name type="scientific">Didymodactylos carnosus</name>
    <dbReference type="NCBI Taxonomy" id="1234261"/>
    <lineage>
        <taxon>Eukaryota</taxon>
        <taxon>Metazoa</taxon>
        <taxon>Spiralia</taxon>
        <taxon>Gnathifera</taxon>
        <taxon>Rotifera</taxon>
        <taxon>Eurotatoria</taxon>
        <taxon>Bdelloidea</taxon>
        <taxon>Philodinida</taxon>
        <taxon>Philodinidae</taxon>
        <taxon>Didymodactylos</taxon>
    </lineage>
</organism>
<evidence type="ECO:0000313" key="5">
    <source>
        <dbReference type="EMBL" id="CAF1062527.1"/>
    </source>
</evidence>
<dbReference type="EMBL" id="CAJOBC010004507">
    <property type="protein sequence ID" value="CAF3830692.1"/>
    <property type="molecule type" value="Genomic_DNA"/>
</dbReference>
<dbReference type="EMBL" id="CAJNOQ010004506">
    <property type="protein sequence ID" value="CAF1062527.1"/>
    <property type="molecule type" value="Genomic_DNA"/>
</dbReference>
<dbReference type="SMART" id="SM00034">
    <property type="entry name" value="CLECT"/>
    <property type="match status" value="1"/>
</dbReference>
<dbReference type="PROSITE" id="PS50041">
    <property type="entry name" value="C_TYPE_LECTIN_2"/>
    <property type="match status" value="1"/>
</dbReference>
<dbReference type="OrthoDB" id="10255512at2759"/>
<keyword evidence="7" id="KW-1185">Reference proteome</keyword>
<evidence type="ECO:0000256" key="2">
    <source>
        <dbReference type="ARBA" id="ARBA00023157"/>
    </source>
</evidence>
<comment type="caution">
    <text evidence="5">The sequence shown here is derived from an EMBL/GenBank/DDBJ whole genome shotgun (WGS) entry which is preliminary data.</text>
</comment>
<evidence type="ECO:0000256" key="3">
    <source>
        <dbReference type="SAM" id="Phobius"/>
    </source>
</evidence>
<dbReference type="GO" id="GO:0005886">
    <property type="term" value="C:plasma membrane"/>
    <property type="evidence" value="ECO:0007669"/>
    <property type="project" value="TreeGrafter"/>
</dbReference>
<dbReference type="InterPro" id="IPR051527">
    <property type="entry name" value="KLR_subfamily_B"/>
</dbReference>
<dbReference type="AlphaFoldDB" id="A0A814LBQ2"/>
<dbReference type="InterPro" id="IPR016187">
    <property type="entry name" value="CTDL_fold"/>
</dbReference>
<evidence type="ECO:0000313" key="6">
    <source>
        <dbReference type="EMBL" id="CAF3830692.1"/>
    </source>
</evidence>
<dbReference type="GO" id="GO:0038023">
    <property type="term" value="F:signaling receptor activity"/>
    <property type="evidence" value="ECO:0007669"/>
    <property type="project" value="TreeGrafter"/>
</dbReference>
<dbReference type="GO" id="GO:0009986">
    <property type="term" value="C:cell surface"/>
    <property type="evidence" value="ECO:0007669"/>
    <property type="project" value="TreeGrafter"/>
</dbReference>
<name>A0A814LBQ2_9BILA</name>
<dbReference type="Pfam" id="PF00059">
    <property type="entry name" value="Lectin_C"/>
    <property type="match status" value="1"/>
</dbReference>